<dbReference type="InterPro" id="IPR001859">
    <property type="entry name" value="Ribosomal_P1/P2_euk"/>
</dbReference>
<gene>
    <name evidence="7" type="ORF">LtaPh_1504500</name>
</gene>
<evidence type="ECO:0000313" key="7">
    <source>
        <dbReference type="EMBL" id="GET87223.1"/>
    </source>
</evidence>
<dbReference type="FunFam" id="1.10.10.1410:FF:000002">
    <property type="entry name" value="60S acidic ribosomal protein P2"/>
    <property type="match status" value="1"/>
</dbReference>
<dbReference type="PANTHER" id="PTHR45696">
    <property type="entry name" value="60S ACIDIC RIBOSOMAL PROTEIN P1"/>
    <property type="match status" value="1"/>
</dbReference>
<dbReference type="GO" id="GO:0043021">
    <property type="term" value="F:ribonucleoprotein complex binding"/>
    <property type="evidence" value="ECO:0007669"/>
    <property type="project" value="TreeGrafter"/>
</dbReference>
<dbReference type="Gene3D" id="1.10.10.1410">
    <property type="match status" value="1"/>
</dbReference>
<feature type="compositionally biased region" description="Acidic residues" evidence="6">
    <location>
        <begin position="145"/>
        <end position="154"/>
    </location>
</feature>
<dbReference type="AlphaFoldDB" id="A0A640KCC9"/>
<comment type="function">
    <text evidence="1">Plays an important role in the elongation step of protein synthesis.</text>
</comment>
<name>A0A640KCC9_LEITA</name>
<evidence type="ECO:0000313" key="8">
    <source>
        <dbReference type="Proteomes" id="UP000419144"/>
    </source>
</evidence>
<evidence type="ECO:0000256" key="1">
    <source>
        <dbReference type="ARBA" id="ARBA00003362"/>
    </source>
</evidence>
<comment type="subunit">
    <text evidence="3">P1 and P2 exist as dimers at the large ribosomal subunit.</text>
</comment>
<dbReference type="OrthoDB" id="2194681at2759"/>
<dbReference type="Proteomes" id="UP000419144">
    <property type="component" value="Unassembled WGS sequence"/>
</dbReference>
<accession>A0A640KCC9</accession>
<dbReference type="InterPro" id="IPR027534">
    <property type="entry name" value="Ribosomal_P1/P2"/>
</dbReference>
<proteinExistence type="inferred from homology"/>
<reference evidence="7" key="1">
    <citation type="submission" date="2019-11" db="EMBL/GenBank/DDBJ databases">
        <title>Leishmania tarentolae CDS.</title>
        <authorList>
            <person name="Goto Y."/>
            <person name="Yamagishi J."/>
        </authorList>
    </citation>
    <scope>NUCLEOTIDE SEQUENCE [LARGE SCALE GENOMIC DNA]</scope>
    <source>
        <strain evidence="7">Parrot Tar II</strain>
    </source>
</reference>
<keyword evidence="4 7" id="KW-0689">Ribosomal protein</keyword>
<protein>
    <submittedName>
        <fullName evidence="7">60S acidic ribosomal protein P2, putative</fullName>
    </submittedName>
</protein>
<keyword evidence="5" id="KW-0687">Ribonucleoprotein</keyword>
<dbReference type="CDD" id="cd05831">
    <property type="entry name" value="Ribosomal_P1"/>
    <property type="match status" value="1"/>
</dbReference>
<dbReference type="HAMAP" id="MF_01478">
    <property type="entry name" value="Ribosomal_L12_arch"/>
    <property type="match status" value="1"/>
</dbReference>
<dbReference type="GO" id="GO:0006414">
    <property type="term" value="P:translational elongation"/>
    <property type="evidence" value="ECO:0007669"/>
    <property type="project" value="InterPro"/>
</dbReference>
<comment type="similarity">
    <text evidence="2">Belongs to the eukaryotic ribosomal protein P1/P2 family.</text>
</comment>
<dbReference type="EMBL" id="BLBS01000019">
    <property type="protein sequence ID" value="GET87223.1"/>
    <property type="molecule type" value="Genomic_DNA"/>
</dbReference>
<dbReference type="VEuPathDB" id="TriTrypDB:LtaPh_1504500"/>
<evidence type="ECO:0000256" key="4">
    <source>
        <dbReference type="ARBA" id="ARBA00022980"/>
    </source>
</evidence>
<sequence>MRPSPTRHGTARWLPVRPVLTAAHPTHILTGVLLPPVKAYVLTLLCVCVCDLAMSTAQLACTYAALILSASGKTDAESICAVTKAAGVEVSHGMAAAFAHALASVNVNEVLSSISFGGAAASGAAAPAAAAAGGAAPAAAAAKEEPEEEADDDMGFGLFD</sequence>
<dbReference type="Pfam" id="PF00428">
    <property type="entry name" value="Ribosomal_60s"/>
    <property type="match status" value="1"/>
</dbReference>
<dbReference type="GO" id="GO:0022625">
    <property type="term" value="C:cytosolic large ribosomal subunit"/>
    <property type="evidence" value="ECO:0007669"/>
    <property type="project" value="TreeGrafter"/>
</dbReference>
<comment type="caution">
    <text evidence="7">The sequence shown here is derived from an EMBL/GenBank/DDBJ whole genome shotgun (WGS) entry which is preliminary data.</text>
</comment>
<evidence type="ECO:0000256" key="6">
    <source>
        <dbReference type="SAM" id="MobiDB-lite"/>
    </source>
</evidence>
<dbReference type="GO" id="GO:0002181">
    <property type="term" value="P:cytoplasmic translation"/>
    <property type="evidence" value="ECO:0007669"/>
    <property type="project" value="TreeGrafter"/>
</dbReference>
<evidence type="ECO:0000256" key="5">
    <source>
        <dbReference type="ARBA" id="ARBA00023274"/>
    </source>
</evidence>
<feature type="region of interest" description="Disordered" evidence="6">
    <location>
        <begin position="139"/>
        <end position="160"/>
    </location>
</feature>
<dbReference type="InterPro" id="IPR038716">
    <property type="entry name" value="P1/P2_N_sf"/>
</dbReference>
<dbReference type="PANTHER" id="PTHR45696:SF10">
    <property type="entry name" value="LARGE RIBOSOMAL SUBUNIT PROTEIN P1"/>
    <property type="match status" value="1"/>
</dbReference>
<dbReference type="GO" id="GO:0003735">
    <property type="term" value="F:structural constituent of ribosome"/>
    <property type="evidence" value="ECO:0007669"/>
    <property type="project" value="InterPro"/>
</dbReference>
<evidence type="ECO:0000256" key="3">
    <source>
        <dbReference type="ARBA" id="ARBA00011266"/>
    </source>
</evidence>
<keyword evidence="8" id="KW-1185">Reference proteome</keyword>
<dbReference type="PRINTS" id="PR00456">
    <property type="entry name" value="RIBOSOMALP2"/>
</dbReference>
<organism evidence="7 8">
    <name type="scientific">Leishmania tarentolae</name>
    <name type="common">Sauroleishmania tarentolae</name>
    <dbReference type="NCBI Taxonomy" id="5689"/>
    <lineage>
        <taxon>Eukaryota</taxon>
        <taxon>Discoba</taxon>
        <taxon>Euglenozoa</taxon>
        <taxon>Kinetoplastea</taxon>
        <taxon>Metakinetoplastina</taxon>
        <taxon>Trypanosomatida</taxon>
        <taxon>Trypanosomatidae</taxon>
        <taxon>Leishmaniinae</taxon>
        <taxon>Leishmania</taxon>
        <taxon>lizard Leishmania</taxon>
    </lineage>
</organism>
<dbReference type="GO" id="GO:0030295">
    <property type="term" value="F:protein kinase activator activity"/>
    <property type="evidence" value="ECO:0007669"/>
    <property type="project" value="TreeGrafter"/>
</dbReference>
<evidence type="ECO:0000256" key="2">
    <source>
        <dbReference type="ARBA" id="ARBA00005436"/>
    </source>
</evidence>